<feature type="domain" description="Glycosyltransferase 2-like" evidence="8">
    <location>
        <begin position="209"/>
        <end position="418"/>
    </location>
</feature>
<evidence type="ECO:0000256" key="5">
    <source>
        <dbReference type="ARBA" id="ARBA00022989"/>
    </source>
</evidence>
<feature type="transmembrane region" description="Helical" evidence="7">
    <location>
        <begin position="370"/>
        <end position="390"/>
    </location>
</feature>
<accession>A0A9E9C776</accession>
<keyword evidence="3 9" id="KW-0808">Transferase</keyword>
<keyword evidence="5 7" id="KW-1133">Transmembrane helix</keyword>
<feature type="transmembrane region" description="Helical" evidence="7">
    <location>
        <begin position="439"/>
        <end position="465"/>
    </location>
</feature>
<dbReference type="InterPro" id="IPR050321">
    <property type="entry name" value="Glycosyltr_2/OpgH_subfam"/>
</dbReference>
<evidence type="ECO:0000256" key="7">
    <source>
        <dbReference type="SAM" id="Phobius"/>
    </source>
</evidence>
<evidence type="ECO:0000259" key="8">
    <source>
        <dbReference type="Pfam" id="PF13632"/>
    </source>
</evidence>
<feature type="transmembrane region" description="Helical" evidence="7">
    <location>
        <begin position="20"/>
        <end position="39"/>
    </location>
</feature>
<dbReference type="KEGG" id="tsin:OXH18_23225"/>
<keyword evidence="10" id="KW-1185">Reference proteome</keyword>
<evidence type="ECO:0000256" key="6">
    <source>
        <dbReference type="ARBA" id="ARBA00023136"/>
    </source>
</evidence>
<evidence type="ECO:0000256" key="2">
    <source>
        <dbReference type="ARBA" id="ARBA00022676"/>
    </source>
</evidence>
<name>A0A9E9C776_9CYAN</name>
<sequence length="508" mass="57945">MRKWSAERKRAKARNWSIELKKAAFTHVVLIGVSTFFFYSLRLAGWDLIDLHLAIGTVYLVGALILLLESSTAMFRRFATDAYKQQLAAGTLNPLRYSLKVALGIAGARLPVSKHPVPRCSLVIAAYLPNEQDIILETIEHILLNVHRPQAGLEVILSYNTPMDLPIEGNLRCLAQRYPELQLLRVEGSCSKAENLNAALEIVTGEITCILDADHHPAPDCFARAWRWIEQGYDVVQGRSVIRNHGQNLLTETIAVEFEMMYGIVHAAKSFLTDSSIFGGSNGYWRTSVLRQIRFNPVMLTEDIDASMRTLLTGYHILHDRSIISTELAPVDIQSFWFQRKRWAQGWLEVALKYQPRIWQSHKLNLWQKIFWTYLLCYCEFYALIAIQIIPLGLSLSLYRGTIPPAIDQYLWFSTLLTFFSGIYQTLMTAKVASTRYPVIYYIKHMLLLVPYISFKNVIAMVGIYDLLRGNHDWLVTPRGKQDRYSSILQEAAISTSDTSAIDSSDRM</sequence>
<dbReference type="Pfam" id="PF13632">
    <property type="entry name" value="Glyco_trans_2_3"/>
    <property type="match status" value="1"/>
</dbReference>
<reference evidence="9" key="1">
    <citation type="submission" date="2022-12" db="EMBL/GenBank/DDBJ databases">
        <title>Polyphasic identification of a Novel Hot-Spring Cyanobacterium Ocullathermofonsia sinensis gen nov. sp. nov. and Genomic Insights on its Adaptations to the Thermal Habitat.</title>
        <authorList>
            <person name="Daroch M."/>
            <person name="Tang J."/>
            <person name="Jiang Y."/>
        </authorList>
    </citation>
    <scope>NUCLEOTIDE SEQUENCE</scope>
    <source>
        <strain evidence="9">PKUAC-SCTA174</strain>
    </source>
</reference>
<dbReference type="InterPro" id="IPR001173">
    <property type="entry name" value="Glyco_trans_2-like"/>
</dbReference>
<dbReference type="InterPro" id="IPR029044">
    <property type="entry name" value="Nucleotide-diphossugar_trans"/>
</dbReference>
<comment type="subcellular location">
    <subcellularLocation>
        <location evidence="1">Membrane</location>
        <topology evidence="1">Multi-pass membrane protein</topology>
    </subcellularLocation>
</comment>
<dbReference type="Gene3D" id="3.90.550.10">
    <property type="entry name" value="Spore Coat Polysaccharide Biosynthesis Protein SpsA, Chain A"/>
    <property type="match status" value="1"/>
</dbReference>
<evidence type="ECO:0000256" key="3">
    <source>
        <dbReference type="ARBA" id="ARBA00022679"/>
    </source>
</evidence>
<gene>
    <name evidence="9" type="ORF">OXH18_23225</name>
</gene>
<dbReference type="GO" id="GO:0016757">
    <property type="term" value="F:glycosyltransferase activity"/>
    <property type="evidence" value="ECO:0007669"/>
    <property type="project" value="UniProtKB-KW"/>
</dbReference>
<dbReference type="RefSeq" id="WP_268609886.1">
    <property type="nucleotide sequence ID" value="NZ_CP113797.1"/>
</dbReference>
<dbReference type="EC" id="2.4.-.-" evidence="9"/>
<dbReference type="PANTHER" id="PTHR43867">
    <property type="entry name" value="CELLULOSE SYNTHASE CATALYTIC SUBUNIT A [UDP-FORMING]"/>
    <property type="match status" value="1"/>
</dbReference>
<evidence type="ECO:0000256" key="1">
    <source>
        <dbReference type="ARBA" id="ARBA00004141"/>
    </source>
</evidence>
<organism evidence="9 10">
    <name type="scientific">Thermocoleostomius sinensis A174</name>
    <dbReference type="NCBI Taxonomy" id="2016057"/>
    <lineage>
        <taxon>Bacteria</taxon>
        <taxon>Bacillati</taxon>
        <taxon>Cyanobacteriota</taxon>
        <taxon>Cyanophyceae</taxon>
        <taxon>Oculatellales</taxon>
        <taxon>Oculatellaceae</taxon>
        <taxon>Thermocoleostomius</taxon>
    </lineage>
</organism>
<evidence type="ECO:0000313" key="10">
    <source>
        <dbReference type="Proteomes" id="UP001163152"/>
    </source>
</evidence>
<keyword evidence="6 7" id="KW-0472">Membrane</keyword>
<dbReference type="EMBL" id="CP113797">
    <property type="protein sequence ID" value="WAL60049.1"/>
    <property type="molecule type" value="Genomic_DNA"/>
</dbReference>
<dbReference type="PANTHER" id="PTHR43867:SF2">
    <property type="entry name" value="CELLULOSE SYNTHASE CATALYTIC SUBUNIT A [UDP-FORMING]"/>
    <property type="match status" value="1"/>
</dbReference>
<keyword evidence="2 9" id="KW-0328">Glycosyltransferase</keyword>
<protein>
    <submittedName>
        <fullName evidence="9">Glycosyltransferase</fullName>
        <ecNumber evidence="9">2.4.-.-</ecNumber>
    </submittedName>
</protein>
<evidence type="ECO:0000256" key="4">
    <source>
        <dbReference type="ARBA" id="ARBA00022692"/>
    </source>
</evidence>
<dbReference type="Proteomes" id="UP001163152">
    <property type="component" value="Chromosome"/>
</dbReference>
<keyword evidence="4 7" id="KW-0812">Transmembrane</keyword>
<evidence type="ECO:0000313" key="9">
    <source>
        <dbReference type="EMBL" id="WAL60049.1"/>
    </source>
</evidence>
<dbReference type="CDD" id="cd06423">
    <property type="entry name" value="CESA_like"/>
    <property type="match status" value="1"/>
</dbReference>
<dbReference type="GO" id="GO:0016020">
    <property type="term" value="C:membrane"/>
    <property type="evidence" value="ECO:0007669"/>
    <property type="project" value="UniProtKB-SubCell"/>
</dbReference>
<dbReference type="AlphaFoldDB" id="A0A9E9C776"/>
<feature type="transmembrane region" description="Helical" evidence="7">
    <location>
        <begin position="51"/>
        <end position="68"/>
    </location>
</feature>
<feature type="transmembrane region" description="Helical" evidence="7">
    <location>
        <begin position="410"/>
        <end position="427"/>
    </location>
</feature>
<dbReference type="SUPFAM" id="SSF53448">
    <property type="entry name" value="Nucleotide-diphospho-sugar transferases"/>
    <property type="match status" value="1"/>
</dbReference>
<proteinExistence type="predicted"/>